<evidence type="ECO:0000313" key="5">
    <source>
        <dbReference type="WBParaSite" id="ACRNAN_scaffold795.g22947.t1"/>
    </source>
</evidence>
<keyword evidence="4" id="KW-1185">Reference proteome</keyword>
<feature type="compositionally biased region" description="Basic and acidic residues" evidence="1">
    <location>
        <begin position="222"/>
        <end position="235"/>
    </location>
</feature>
<reference evidence="5" key="1">
    <citation type="submission" date="2022-11" db="UniProtKB">
        <authorList>
            <consortium name="WormBaseParasite"/>
        </authorList>
    </citation>
    <scope>IDENTIFICATION</scope>
</reference>
<feature type="region of interest" description="Disordered" evidence="1">
    <location>
        <begin position="178"/>
        <end position="254"/>
    </location>
</feature>
<keyword evidence="2" id="KW-0472">Membrane</keyword>
<name>A0A914EFS4_9BILA</name>
<feature type="chain" id="PRO_5037149377" evidence="3">
    <location>
        <begin position="21"/>
        <end position="341"/>
    </location>
</feature>
<feature type="compositionally biased region" description="Basic and acidic residues" evidence="1">
    <location>
        <begin position="185"/>
        <end position="206"/>
    </location>
</feature>
<proteinExistence type="predicted"/>
<dbReference type="WBParaSite" id="ACRNAN_scaffold795.g22947.t1">
    <property type="protein sequence ID" value="ACRNAN_scaffold795.g22947.t1"/>
    <property type="gene ID" value="ACRNAN_scaffold795.g22947"/>
</dbReference>
<dbReference type="Proteomes" id="UP000887540">
    <property type="component" value="Unplaced"/>
</dbReference>
<dbReference type="AlphaFoldDB" id="A0A914EFS4"/>
<sequence>MLKIFIFLIPLIFLLNEAFGQICPLDDNVVCNSDNKLHRCVCAVPAKTENPVPEQSCNLVVDSSADDFEAVSITFDVKDFEKNDDDEDDDDHKKHKHVTKKDDKDDDDDDDEDKNDDSNEEDEGDDFNQDKFRQEIAKLLHIEEGRILILRISCADEDDKLTVQFVVLRKDVELATVSKGTKSTSDSHDKDDDDDKPRHSPKKNEKDDDDDDDDDKKKGKKDKSDDDDKKGKDNSKDDDEDSDEEDEFVSYKPNDLMNSKKLADDLNSRRTTGTKIADLEVTEVEVVDELVAIEASSDNTFLLFEALAVVFGIVLTCFLGCYFTCKKCKQQDEYMDTLQKV</sequence>
<feature type="compositionally biased region" description="Acidic residues" evidence="1">
    <location>
        <begin position="236"/>
        <end position="248"/>
    </location>
</feature>
<evidence type="ECO:0000256" key="3">
    <source>
        <dbReference type="SAM" id="SignalP"/>
    </source>
</evidence>
<organism evidence="4 5">
    <name type="scientific">Acrobeloides nanus</name>
    <dbReference type="NCBI Taxonomy" id="290746"/>
    <lineage>
        <taxon>Eukaryota</taxon>
        <taxon>Metazoa</taxon>
        <taxon>Ecdysozoa</taxon>
        <taxon>Nematoda</taxon>
        <taxon>Chromadorea</taxon>
        <taxon>Rhabditida</taxon>
        <taxon>Tylenchina</taxon>
        <taxon>Cephalobomorpha</taxon>
        <taxon>Cephaloboidea</taxon>
        <taxon>Cephalobidae</taxon>
        <taxon>Acrobeloides</taxon>
    </lineage>
</organism>
<feature type="transmembrane region" description="Helical" evidence="2">
    <location>
        <begin position="301"/>
        <end position="325"/>
    </location>
</feature>
<evidence type="ECO:0000256" key="2">
    <source>
        <dbReference type="SAM" id="Phobius"/>
    </source>
</evidence>
<accession>A0A914EFS4</accession>
<feature type="compositionally biased region" description="Acidic residues" evidence="1">
    <location>
        <begin position="104"/>
        <end position="127"/>
    </location>
</feature>
<evidence type="ECO:0000313" key="4">
    <source>
        <dbReference type="Proteomes" id="UP000887540"/>
    </source>
</evidence>
<keyword evidence="2" id="KW-0812">Transmembrane</keyword>
<feature type="signal peptide" evidence="3">
    <location>
        <begin position="1"/>
        <end position="20"/>
    </location>
</feature>
<protein>
    <submittedName>
        <fullName evidence="5">Uncharacterized protein</fullName>
    </submittedName>
</protein>
<keyword evidence="3" id="KW-0732">Signal</keyword>
<evidence type="ECO:0000256" key="1">
    <source>
        <dbReference type="SAM" id="MobiDB-lite"/>
    </source>
</evidence>
<feature type="region of interest" description="Disordered" evidence="1">
    <location>
        <begin position="82"/>
        <end position="130"/>
    </location>
</feature>
<keyword evidence="2" id="KW-1133">Transmembrane helix</keyword>